<protein>
    <recommendedName>
        <fullName evidence="3">Antitoxin Xre/MbcA/ParS-like toxin-binding domain-containing protein</fullName>
    </recommendedName>
</protein>
<evidence type="ECO:0000313" key="2">
    <source>
        <dbReference type="Proteomes" id="UP000199542"/>
    </source>
</evidence>
<evidence type="ECO:0008006" key="3">
    <source>
        <dbReference type="Google" id="ProtNLM"/>
    </source>
</evidence>
<accession>A0A1G4QWZ2</accession>
<sequence>MAPKLQSNSQTGSFQPAGKRAGQSMAVFVVKGDPMKALAGFKLPAGAEVAVVSSRPETTRKISETLGERLKSAAQVVTSGSSAGKKAVINQAAFEPDARSLALVEGVRIAQKDLEEAGGAYDLDQVRTLMQGVSRQAVDKRVNDGSLLAVPGPSNRRAYPTLQFNRDGSIVSGLKEVRQALPTNNAWVILNFLARPDARLGSRRPIDVLKTGDISLVVEAARRYGEQGA</sequence>
<dbReference type="AlphaFoldDB" id="A0A1G4QWZ2"/>
<evidence type="ECO:0000313" key="1">
    <source>
        <dbReference type="EMBL" id="SCW49180.1"/>
    </source>
</evidence>
<name>A0A1G4QWZ2_9HYPH</name>
<dbReference type="EMBL" id="FMTM01000002">
    <property type="protein sequence ID" value="SCW49180.1"/>
    <property type="molecule type" value="Genomic_DNA"/>
</dbReference>
<gene>
    <name evidence="1" type="ORF">SAMN02927900_01968</name>
</gene>
<organism evidence="1 2">
    <name type="scientific">Rhizobium mongolense subsp. loessense</name>
    <dbReference type="NCBI Taxonomy" id="158890"/>
    <lineage>
        <taxon>Bacteria</taxon>
        <taxon>Pseudomonadati</taxon>
        <taxon>Pseudomonadota</taxon>
        <taxon>Alphaproteobacteria</taxon>
        <taxon>Hyphomicrobiales</taxon>
        <taxon>Rhizobiaceae</taxon>
        <taxon>Rhizobium/Agrobacterium group</taxon>
        <taxon>Rhizobium</taxon>
    </lineage>
</organism>
<proteinExistence type="predicted"/>
<dbReference type="Proteomes" id="UP000199542">
    <property type="component" value="Unassembled WGS sequence"/>
</dbReference>
<dbReference type="RefSeq" id="WP_233426666.1">
    <property type="nucleotide sequence ID" value="NZ_FMTM01000002.1"/>
</dbReference>
<reference evidence="1 2" key="1">
    <citation type="submission" date="2016-10" db="EMBL/GenBank/DDBJ databases">
        <authorList>
            <person name="de Groot N.N."/>
        </authorList>
    </citation>
    <scope>NUCLEOTIDE SEQUENCE [LARGE SCALE GENOMIC DNA]</scope>
    <source>
        <strain evidence="1 2">CGMCC 1.3401</strain>
    </source>
</reference>